<accession>Q2SLJ5</accession>
<evidence type="ECO:0000313" key="2">
    <source>
        <dbReference type="Proteomes" id="UP000000238"/>
    </source>
</evidence>
<organism evidence="1 2">
    <name type="scientific">Hahella chejuensis (strain KCTC 2396)</name>
    <dbReference type="NCBI Taxonomy" id="349521"/>
    <lineage>
        <taxon>Bacteria</taxon>
        <taxon>Pseudomonadati</taxon>
        <taxon>Pseudomonadota</taxon>
        <taxon>Gammaproteobacteria</taxon>
        <taxon>Oceanospirillales</taxon>
        <taxon>Hahellaceae</taxon>
        <taxon>Hahella</taxon>
    </lineage>
</organism>
<sequence length="35" mass="3719">MFGAEAASDFHTAVGGLQAVKRGRFAKQEGYAEAF</sequence>
<dbReference type="Proteomes" id="UP000000238">
    <property type="component" value="Chromosome"/>
</dbReference>
<dbReference type="EMBL" id="CP000155">
    <property type="protein sequence ID" value="ABC28479.1"/>
    <property type="molecule type" value="Genomic_DNA"/>
</dbReference>
<protein>
    <submittedName>
        <fullName evidence="1">Uncharacterized protein</fullName>
    </submittedName>
</protein>
<evidence type="ECO:0000313" key="1">
    <source>
        <dbReference type="EMBL" id="ABC28479.1"/>
    </source>
</evidence>
<dbReference type="STRING" id="349521.HCH_01623"/>
<dbReference type="KEGG" id="hch:HCH_01623"/>
<dbReference type="HOGENOM" id="CLU_3365256_0_0_6"/>
<reference evidence="1 2" key="1">
    <citation type="journal article" date="2005" name="Nucleic Acids Res.">
        <title>Genomic blueprint of Hahella chejuensis, a marine microbe producing an algicidal agent.</title>
        <authorList>
            <person name="Jeong H."/>
            <person name="Yim J.H."/>
            <person name="Lee C."/>
            <person name="Choi S.-H."/>
            <person name="Park Y.K."/>
            <person name="Yoon S.H."/>
            <person name="Hur C.-G."/>
            <person name="Kang H.-Y."/>
            <person name="Kim D."/>
            <person name="Lee H.H."/>
            <person name="Park K.H."/>
            <person name="Park S.-H."/>
            <person name="Park H.-S."/>
            <person name="Lee H.K."/>
            <person name="Oh T.K."/>
            <person name="Kim J.F."/>
        </authorList>
    </citation>
    <scope>NUCLEOTIDE SEQUENCE [LARGE SCALE GENOMIC DNA]</scope>
    <source>
        <strain evidence="1 2">KCTC 2396</strain>
    </source>
</reference>
<keyword evidence="2" id="KW-1185">Reference proteome</keyword>
<proteinExistence type="predicted"/>
<name>Q2SLJ5_HAHCH</name>
<gene>
    <name evidence="1" type="ordered locus">HCH_01623</name>
</gene>
<dbReference type="AlphaFoldDB" id="Q2SLJ5"/>